<proteinExistence type="predicted"/>
<dbReference type="GO" id="GO:0016020">
    <property type="term" value="C:membrane"/>
    <property type="evidence" value="ECO:0007669"/>
    <property type="project" value="UniProtKB-SubCell"/>
</dbReference>
<evidence type="ECO:0000256" key="4">
    <source>
        <dbReference type="ARBA" id="ARBA00023136"/>
    </source>
</evidence>
<keyword evidence="7" id="KW-1185">Reference proteome</keyword>
<evidence type="ECO:0000313" key="6">
    <source>
        <dbReference type="EMBL" id="CAB3743767.1"/>
    </source>
</evidence>
<evidence type="ECO:0000256" key="2">
    <source>
        <dbReference type="ARBA" id="ARBA00022692"/>
    </source>
</evidence>
<evidence type="ECO:0000256" key="5">
    <source>
        <dbReference type="SAM" id="Phobius"/>
    </source>
</evidence>
<dbReference type="RefSeq" id="WP_050445749.1">
    <property type="nucleotide sequence ID" value="NZ_CADIJQ010000018.1"/>
</dbReference>
<evidence type="ECO:0000313" key="7">
    <source>
        <dbReference type="Proteomes" id="UP000494269"/>
    </source>
</evidence>
<dbReference type="EMBL" id="CADIJQ010000018">
    <property type="protein sequence ID" value="CAB3743767.1"/>
    <property type="molecule type" value="Genomic_DNA"/>
</dbReference>
<accession>A0A6S7BUZ7</accession>
<protein>
    <recommendedName>
        <fullName evidence="8">Type IV secretion system protein virB3</fullName>
    </recommendedName>
</protein>
<gene>
    <name evidence="6" type="ORF">LMG3441_06054</name>
</gene>
<dbReference type="Proteomes" id="UP000494269">
    <property type="component" value="Unassembled WGS sequence"/>
</dbReference>
<sequence>MATSPKQKAKAPATAAPVAVGSVVPPNRFPLFKGATRVATVPGGVPTRAFAGLVFLTVTAASFTLWGWLLFPVLYPVMAILSRHDDRAFWIWELWVKTKFLAKNKRFWGAISLTPTPYSRRRPWARWLGVHDR</sequence>
<dbReference type="AlphaFoldDB" id="A0A6S7BUZ7"/>
<comment type="subcellular location">
    <subcellularLocation>
        <location evidence="1">Membrane</location>
    </subcellularLocation>
</comment>
<reference evidence="6 7" key="1">
    <citation type="submission" date="2020-04" db="EMBL/GenBank/DDBJ databases">
        <authorList>
            <person name="De Canck E."/>
        </authorList>
    </citation>
    <scope>NUCLEOTIDE SEQUENCE [LARGE SCALE GENOMIC DNA]</scope>
    <source>
        <strain evidence="6 7">LMG 3441</strain>
    </source>
</reference>
<evidence type="ECO:0008006" key="8">
    <source>
        <dbReference type="Google" id="ProtNLM"/>
    </source>
</evidence>
<dbReference type="Pfam" id="PF05101">
    <property type="entry name" value="VirB3"/>
    <property type="match status" value="1"/>
</dbReference>
<name>A0A6S7BUZ7_9BURK</name>
<organism evidence="6 7">
    <name type="scientific">Achromobacter kerstersii</name>
    <dbReference type="NCBI Taxonomy" id="1353890"/>
    <lineage>
        <taxon>Bacteria</taxon>
        <taxon>Pseudomonadati</taxon>
        <taxon>Pseudomonadota</taxon>
        <taxon>Betaproteobacteria</taxon>
        <taxon>Burkholderiales</taxon>
        <taxon>Alcaligenaceae</taxon>
        <taxon>Achromobacter</taxon>
    </lineage>
</organism>
<evidence type="ECO:0000256" key="1">
    <source>
        <dbReference type="ARBA" id="ARBA00004370"/>
    </source>
</evidence>
<keyword evidence="3 5" id="KW-1133">Transmembrane helix</keyword>
<evidence type="ECO:0000256" key="3">
    <source>
        <dbReference type="ARBA" id="ARBA00022989"/>
    </source>
</evidence>
<keyword evidence="2 5" id="KW-0812">Transmembrane</keyword>
<dbReference type="InterPro" id="IPR007792">
    <property type="entry name" value="T4SS_VirB3/TrbD/AvhB"/>
</dbReference>
<keyword evidence="4 5" id="KW-0472">Membrane</keyword>
<feature type="transmembrane region" description="Helical" evidence="5">
    <location>
        <begin position="50"/>
        <end position="75"/>
    </location>
</feature>